<dbReference type="EMBL" id="JBBNAF010000006">
    <property type="protein sequence ID" value="KAK9134936.1"/>
    <property type="molecule type" value="Genomic_DNA"/>
</dbReference>
<accession>A0AAP0PBQ8</accession>
<proteinExistence type="predicted"/>
<feature type="region of interest" description="Disordered" evidence="1">
    <location>
        <begin position="1"/>
        <end position="28"/>
    </location>
</feature>
<organism evidence="2 3">
    <name type="scientific">Stephania yunnanensis</name>
    <dbReference type="NCBI Taxonomy" id="152371"/>
    <lineage>
        <taxon>Eukaryota</taxon>
        <taxon>Viridiplantae</taxon>
        <taxon>Streptophyta</taxon>
        <taxon>Embryophyta</taxon>
        <taxon>Tracheophyta</taxon>
        <taxon>Spermatophyta</taxon>
        <taxon>Magnoliopsida</taxon>
        <taxon>Ranunculales</taxon>
        <taxon>Menispermaceae</taxon>
        <taxon>Menispermoideae</taxon>
        <taxon>Cissampelideae</taxon>
        <taxon>Stephania</taxon>
    </lineage>
</organism>
<feature type="compositionally biased region" description="Low complexity" evidence="1">
    <location>
        <begin position="15"/>
        <end position="28"/>
    </location>
</feature>
<protein>
    <submittedName>
        <fullName evidence="2">Uncharacterized protein</fullName>
    </submittedName>
</protein>
<comment type="caution">
    <text evidence="2">The sequence shown here is derived from an EMBL/GenBank/DDBJ whole genome shotgun (WGS) entry which is preliminary data.</text>
</comment>
<gene>
    <name evidence="2" type="ORF">Syun_014266</name>
</gene>
<evidence type="ECO:0000313" key="2">
    <source>
        <dbReference type="EMBL" id="KAK9134936.1"/>
    </source>
</evidence>
<name>A0AAP0PBQ8_9MAGN</name>
<keyword evidence="3" id="KW-1185">Reference proteome</keyword>
<feature type="region of interest" description="Disordered" evidence="1">
    <location>
        <begin position="73"/>
        <end position="144"/>
    </location>
</feature>
<evidence type="ECO:0000256" key="1">
    <source>
        <dbReference type="SAM" id="MobiDB-lite"/>
    </source>
</evidence>
<reference evidence="2 3" key="1">
    <citation type="submission" date="2024-01" db="EMBL/GenBank/DDBJ databases">
        <title>Genome assemblies of Stephania.</title>
        <authorList>
            <person name="Yang L."/>
        </authorList>
    </citation>
    <scope>NUCLEOTIDE SEQUENCE [LARGE SCALE GENOMIC DNA]</scope>
    <source>
        <strain evidence="2">YNDBR</strain>
        <tissue evidence="2">Leaf</tissue>
    </source>
</reference>
<dbReference type="AlphaFoldDB" id="A0AAP0PBQ8"/>
<feature type="compositionally biased region" description="Polar residues" evidence="1">
    <location>
        <begin position="134"/>
        <end position="144"/>
    </location>
</feature>
<evidence type="ECO:0000313" key="3">
    <source>
        <dbReference type="Proteomes" id="UP001420932"/>
    </source>
</evidence>
<dbReference type="Proteomes" id="UP001420932">
    <property type="component" value="Unassembled WGS sequence"/>
</dbReference>
<sequence>MPRWRSSGFSRAMTAAAKHGGSSGVGVSAATAQCSNDVPQRDVGEAAVSTAAWADLQLGSGVADLMAGDADAGEELDGRGSGAAPAVTPAATRRRRQRRWCNGGVSSDEVTAPARLRRRRGERRDGVVEPIGGVTSTNFDDAME</sequence>